<dbReference type="InterPro" id="IPR050330">
    <property type="entry name" value="Bact_OuterMem_StrucFunc"/>
</dbReference>
<dbReference type="InterPro" id="IPR036737">
    <property type="entry name" value="OmpA-like_sf"/>
</dbReference>
<dbReference type="GO" id="GO:0016020">
    <property type="term" value="C:membrane"/>
    <property type="evidence" value="ECO:0007669"/>
    <property type="project" value="UniProtKB-UniRule"/>
</dbReference>
<dbReference type="PANTHER" id="PTHR30329:SF21">
    <property type="entry name" value="LIPOPROTEIN YIAD-RELATED"/>
    <property type="match status" value="1"/>
</dbReference>
<evidence type="ECO:0000259" key="4">
    <source>
        <dbReference type="PROSITE" id="PS51123"/>
    </source>
</evidence>
<dbReference type="NCBIfam" id="NF006542">
    <property type="entry name" value="PRK09039.1-1"/>
    <property type="match status" value="1"/>
</dbReference>
<dbReference type="STRING" id="266809.PM03_07195"/>
<keyword evidence="5" id="KW-0969">Cilium</keyword>
<dbReference type="Proteomes" id="UP000051298">
    <property type="component" value="Unassembled WGS sequence"/>
</dbReference>
<dbReference type="EMBL" id="CYRX01000009">
    <property type="protein sequence ID" value="CUH59207.1"/>
    <property type="molecule type" value="Genomic_DNA"/>
</dbReference>
<name>A0A0P1EWT0_9RHOB</name>
<evidence type="ECO:0000313" key="5">
    <source>
        <dbReference type="EMBL" id="CUH59207.1"/>
    </source>
</evidence>
<dbReference type="eggNOG" id="COG1360">
    <property type="taxonomic scope" value="Bacteria"/>
</dbReference>
<dbReference type="Gene3D" id="3.30.1330.60">
    <property type="entry name" value="OmpA-like domain"/>
    <property type="match status" value="1"/>
</dbReference>
<evidence type="ECO:0000256" key="1">
    <source>
        <dbReference type="PROSITE-ProRule" id="PRU00473"/>
    </source>
</evidence>
<dbReference type="PROSITE" id="PS51123">
    <property type="entry name" value="OMPA_2"/>
    <property type="match status" value="1"/>
</dbReference>
<keyword evidence="3" id="KW-1133">Transmembrane helix</keyword>
<keyword evidence="2" id="KW-0175">Coiled coil</keyword>
<keyword evidence="5" id="KW-0966">Cell projection</keyword>
<evidence type="ECO:0000256" key="2">
    <source>
        <dbReference type="SAM" id="Coils"/>
    </source>
</evidence>
<sequence length="607" mass="65474">MAFHRRNGQRFTANVWPGFVDAMTALLLVLMFVLSIFMIVQFILSQRIADQDTELDALGTQVASLARALGLEQQRAFELEEQASELAVTLSAANAMTAAQAEAILVLQGEAQELSTQIASFEAQVAGLLADREQLSGALETSEAEVARVIDEREALQLALAQVRTEVDAQAEAARLDAARREALEALVADLRAEATTNAANLAEIEDALSDEEAARLAEAAAAEALRARLRDADAELTAMTLALEEQRQAAEETLTLLAASEGAQEDLSAQLAAALLDQEALRAEAVDQENDLRTQLERALDRFSDAEQSQADAAQQAAELRAQLAAALAEKLATEQASREALSAADAQAVLLAEAQRRLLERDAALTQTEAEALEAQREAALLNQQVSALRSQLGALQSILDEARARDEAAQVQLESLGSDLNAALAQVAAEQRRRADLEEAERLLLEAEAQDLERFRSEFFGQLRDLLEGQDGVQIVGDRFVFSSEVLFAPGSDLLSLAGRDEIAKVAELLQGIAGDIPVGIDWVLQVDGHTDNVPLSAGAPFANNWELSQARALSVVLYMVNQLGLPPERLSANGFGEYQPINSADTVLARAQNRRIELKFTEK</sequence>
<organism evidence="5 6">
    <name type="scientific">Thalassobacter stenotrophicus</name>
    <dbReference type="NCBI Taxonomy" id="266809"/>
    <lineage>
        <taxon>Bacteria</taxon>
        <taxon>Pseudomonadati</taxon>
        <taxon>Pseudomonadota</taxon>
        <taxon>Alphaproteobacteria</taxon>
        <taxon>Rhodobacterales</taxon>
        <taxon>Roseobacteraceae</taxon>
        <taxon>Thalassobacter</taxon>
    </lineage>
</organism>
<dbReference type="RefSeq" id="WP_058122493.1">
    <property type="nucleotide sequence ID" value="NZ_CYRX01000009.1"/>
</dbReference>
<feature type="coiled-coil region" evidence="2">
    <location>
        <begin position="279"/>
        <end position="453"/>
    </location>
</feature>
<accession>A0A0P1EWT0</accession>
<dbReference type="SUPFAM" id="SSF103088">
    <property type="entry name" value="OmpA-like"/>
    <property type="match status" value="1"/>
</dbReference>
<keyword evidence="1 3" id="KW-0472">Membrane</keyword>
<dbReference type="Pfam" id="PF00691">
    <property type="entry name" value="OmpA"/>
    <property type="match status" value="1"/>
</dbReference>
<protein>
    <submittedName>
        <fullName evidence="5">Flagellar motor protein MotD</fullName>
    </submittedName>
</protein>
<keyword evidence="5" id="KW-0282">Flagellum</keyword>
<evidence type="ECO:0000313" key="6">
    <source>
        <dbReference type="Proteomes" id="UP000051298"/>
    </source>
</evidence>
<reference evidence="5 6" key="1">
    <citation type="submission" date="2015-09" db="EMBL/GenBank/DDBJ databases">
        <authorList>
            <consortium name="Swine Surveillance"/>
        </authorList>
    </citation>
    <scope>NUCLEOTIDE SEQUENCE [LARGE SCALE GENOMIC DNA]</scope>
    <source>
        <strain evidence="5 6">CECT 5294</strain>
    </source>
</reference>
<gene>
    <name evidence="5" type="ORF">THS5294_00490</name>
</gene>
<feature type="coiled-coil region" evidence="2">
    <location>
        <begin position="223"/>
        <end position="250"/>
    </location>
</feature>
<dbReference type="CDD" id="cd07185">
    <property type="entry name" value="OmpA_C-like"/>
    <property type="match status" value="1"/>
</dbReference>
<dbReference type="AlphaFoldDB" id="A0A0P1EWT0"/>
<dbReference type="InterPro" id="IPR006665">
    <property type="entry name" value="OmpA-like"/>
</dbReference>
<feature type="coiled-coil region" evidence="2">
    <location>
        <begin position="104"/>
        <end position="166"/>
    </location>
</feature>
<dbReference type="PANTHER" id="PTHR30329">
    <property type="entry name" value="STATOR ELEMENT OF FLAGELLAR MOTOR COMPLEX"/>
    <property type="match status" value="1"/>
</dbReference>
<feature type="transmembrane region" description="Helical" evidence="3">
    <location>
        <begin position="20"/>
        <end position="44"/>
    </location>
</feature>
<feature type="domain" description="OmpA-like" evidence="4">
    <location>
        <begin position="479"/>
        <end position="607"/>
    </location>
</feature>
<proteinExistence type="predicted"/>
<keyword evidence="3" id="KW-0812">Transmembrane</keyword>
<evidence type="ECO:0000256" key="3">
    <source>
        <dbReference type="SAM" id="Phobius"/>
    </source>
</evidence>